<dbReference type="PANTHER" id="PTHR31404">
    <property type="entry name" value="MITOCHONDRIAL GENOME MAINTENANCE PROTEIN MGM101"/>
    <property type="match status" value="1"/>
</dbReference>
<dbReference type="PANTHER" id="PTHR31404:SF0">
    <property type="entry name" value="MITOCHONDRIAL GENOME MAINTENANCE PROTEIN MGM101"/>
    <property type="match status" value="1"/>
</dbReference>
<evidence type="ECO:0000256" key="9">
    <source>
        <dbReference type="ARBA" id="ARBA00023271"/>
    </source>
</evidence>
<evidence type="ECO:0000256" key="8">
    <source>
        <dbReference type="ARBA" id="ARBA00023204"/>
    </source>
</evidence>
<dbReference type="GO" id="GO:0003697">
    <property type="term" value="F:single-stranded DNA binding"/>
    <property type="evidence" value="ECO:0007669"/>
    <property type="project" value="InterPro"/>
</dbReference>
<comment type="subcellular location">
    <subcellularLocation>
        <location evidence="1">Mitochondrion matrix</location>
        <location evidence="1">Mitochondrion nucleoid</location>
    </subcellularLocation>
</comment>
<dbReference type="Proteomes" id="UP001153365">
    <property type="component" value="Unassembled WGS sequence"/>
</dbReference>
<comment type="caution">
    <text evidence="11">The sequence shown here is derived from an EMBL/GenBank/DDBJ whole genome shotgun (WGS) entry which is preliminary data.</text>
</comment>
<evidence type="ECO:0000256" key="3">
    <source>
        <dbReference type="ARBA" id="ARBA00013628"/>
    </source>
</evidence>
<feature type="region of interest" description="Disordered" evidence="10">
    <location>
        <begin position="69"/>
        <end position="137"/>
    </location>
</feature>
<proteinExistence type="inferred from homology"/>
<reference evidence="11" key="1">
    <citation type="submission" date="2022-06" db="EMBL/GenBank/DDBJ databases">
        <authorList>
            <consortium name="SYNGENTA / RWTH Aachen University"/>
        </authorList>
    </citation>
    <scope>NUCLEOTIDE SEQUENCE</scope>
</reference>
<keyword evidence="8" id="KW-0234">DNA repair</keyword>
<dbReference type="Pfam" id="PF06420">
    <property type="entry name" value="Mgm101p"/>
    <property type="match status" value="1"/>
</dbReference>
<dbReference type="GO" id="GO:0000262">
    <property type="term" value="C:mitochondrial chromosome"/>
    <property type="evidence" value="ECO:0007669"/>
    <property type="project" value="InterPro"/>
</dbReference>
<evidence type="ECO:0000313" key="12">
    <source>
        <dbReference type="Proteomes" id="UP001153365"/>
    </source>
</evidence>
<protein>
    <recommendedName>
        <fullName evidence="3">Mitochondrial genome maintenance protein MGM101</fullName>
    </recommendedName>
</protein>
<dbReference type="EMBL" id="CALTRL010000634">
    <property type="protein sequence ID" value="CAH7669027.1"/>
    <property type="molecule type" value="Genomic_DNA"/>
</dbReference>
<feature type="compositionally biased region" description="Low complexity" evidence="10">
    <location>
        <begin position="74"/>
        <end position="85"/>
    </location>
</feature>
<organism evidence="11 12">
    <name type="scientific">Phakopsora pachyrhizi</name>
    <name type="common">Asian soybean rust disease fungus</name>
    <dbReference type="NCBI Taxonomy" id="170000"/>
    <lineage>
        <taxon>Eukaryota</taxon>
        <taxon>Fungi</taxon>
        <taxon>Dikarya</taxon>
        <taxon>Basidiomycota</taxon>
        <taxon>Pucciniomycotina</taxon>
        <taxon>Pucciniomycetes</taxon>
        <taxon>Pucciniales</taxon>
        <taxon>Phakopsoraceae</taxon>
        <taxon>Phakopsora</taxon>
    </lineage>
</organism>
<dbReference type="GO" id="GO:0000725">
    <property type="term" value="P:recombinational repair"/>
    <property type="evidence" value="ECO:0007669"/>
    <property type="project" value="TreeGrafter"/>
</dbReference>
<comment type="similarity">
    <text evidence="2">Belongs to the MGM101 family.</text>
</comment>
<keyword evidence="4" id="KW-0227">DNA damage</keyword>
<evidence type="ECO:0000256" key="5">
    <source>
        <dbReference type="ARBA" id="ARBA00022946"/>
    </source>
</evidence>
<dbReference type="InterPro" id="IPR009446">
    <property type="entry name" value="Mgm101"/>
</dbReference>
<evidence type="ECO:0000256" key="6">
    <source>
        <dbReference type="ARBA" id="ARBA00023125"/>
    </source>
</evidence>
<evidence type="ECO:0000256" key="2">
    <source>
        <dbReference type="ARBA" id="ARBA00007053"/>
    </source>
</evidence>
<sequence>MAPVRLFTHHPSLKLLRFRGSTSTIYRQISSLKPSLPSSSGTPSRSFDSFDLFDKSNQRLSYINSKNLSKHCKSSSSHSTSIPISETTGSSGQSAAIESHPSTSVEDLHALPPPRRNLDEDDGSSELSVNNKQDLRSIETDLGDGTVNWSRSFSGLSKQPFEKMASDILMAPLNPEDVEIKPDGVIYLPEIKYRRILNKAFGPGGWGLAPRGSSHVTSKNVSREYALICLGRLVSLARGEQDYYNGVDNIPTATEGCKSNALMRCCKDLGIASELWDPNYIQWWKKKYATVEWVSGISGSKKKGVWRKKQLDDWSPKLPNT</sequence>
<name>A0AAV0AKH0_PHAPC</name>
<evidence type="ECO:0000256" key="1">
    <source>
        <dbReference type="ARBA" id="ARBA00004436"/>
    </source>
</evidence>
<keyword evidence="6" id="KW-0238">DNA-binding</keyword>
<accession>A0AAV0AKH0</accession>
<feature type="compositionally biased region" description="Polar residues" evidence="10">
    <location>
        <begin position="86"/>
        <end position="105"/>
    </location>
</feature>
<gene>
    <name evidence="11" type="ORF">PPACK8108_LOCUS3586</name>
</gene>
<dbReference type="GO" id="GO:0036297">
    <property type="term" value="P:interstrand cross-link repair"/>
    <property type="evidence" value="ECO:0007669"/>
    <property type="project" value="TreeGrafter"/>
</dbReference>
<dbReference type="AlphaFoldDB" id="A0AAV0AKH0"/>
<keyword evidence="7" id="KW-0496">Mitochondrion</keyword>
<evidence type="ECO:0000256" key="7">
    <source>
        <dbReference type="ARBA" id="ARBA00023128"/>
    </source>
</evidence>
<keyword evidence="12" id="KW-1185">Reference proteome</keyword>
<evidence type="ECO:0000256" key="4">
    <source>
        <dbReference type="ARBA" id="ARBA00022763"/>
    </source>
</evidence>
<keyword evidence="5" id="KW-0809">Transit peptide</keyword>
<evidence type="ECO:0000256" key="10">
    <source>
        <dbReference type="SAM" id="MobiDB-lite"/>
    </source>
</evidence>
<keyword evidence="9" id="KW-1135">Mitochondrion nucleoid</keyword>
<evidence type="ECO:0000313" key="11">
    <source>
        <dbReference type="EMBL" id="CAH7669027.1"/>
    </source>
</evidence>